<keyword evidence="8" id="KW-0472">Membrane</keyword>
<dbReference type="InterPro" id="IPR001543">
    <property type="entry name" value="FliN-like_C"/>
</dbReference>
<reference evidence="13 14" key="1">
    <citation type="submission" date="2020-06" db="EMBL/GenBank/DDBJ databases">
        <title>Sphingomonas hominis sp. nov., a member of the Sphingomonas, isolated from the hair of a 22-year-old girl.</title>
        <authorList>
            <person name="Zhang D.-F."/>
            <person name="Cui X.-W."/>
        </authorList>
    </citation>
    <scope>NUCLEOTIDE SEQUENCE [LARGE SCALE GENOMIC DNA]</scope>
    <source>
        <strain evidence="13 14">HHU CXW</strain>
    </source>
</reference>
<evidence type="ECO:0000256" key="7">
    <source>
        <dbReference type="ARBA" id="ARBA00022779"/>
    </source>
</evidence>
<feature type="domain" description="Flagellar motor switch protein FliN-like C-terminal" evidence="12">
    <location>
        <begin position="252"/>
        <end position="315"/>
    </location>
</feature>
<protein>
    <recommendedName>
        <fullName evidence="4">Flagellar motor switch protein FliM</fullName>
    </recommendedName>
</protein>
<dbReference type="Proteomes" id="UP000621447">
    <property type="component" value="Unassembled WGS sequence"/>
</dbReference>
<dbReference type="InterPro" id="IPR036429">
    <property type="entry name" value="SpoA-like_sf"/>
</dbReference>
<evidence type="ECO:0000256" key="10">
    <source>
        <dbReference type="ARBA" id="ARBA00025044"/>
    </source>
</evidence>
<evidence type="ECO:0000256" key="1">
    <source>
        <dbReference type="ARBA" id="ARBA00004117"/>
    </source>
</evidence>
<keyword evidence="13" id="KW-0966">Cell projection</keyword>
<dbReference type="Gene3D" id="2.30.330.10">
    <property type="entry name" value="SpoA-like"/>
    <property type="match status" value="1"/>
</dbReference>
<dbReference type="SUPFAM" id="SSF101801">
    <property type="entry name" value="Surface presentation of antigens (SPOA)"/>
    <property type="match status" value="1"/>
</dbReference>
<feature type="region of interest" description="Disordered" evidence="11">
    <location>
        <begin position="1"/>
        <end position="31"/>
    </location>
</feature>
<comment type="caution">
    <text evidence="13">The sequence shown here is derived from an EMBL/GenBank/DDBJ whole genome shotgun (WGS) entry which is preliminary data.</text>
</comment>
<keyword evidence="14" id="KW-1185">Reference proteome</keyword>
<dbReference type="InterPro" id="IPR001689">
    <property type="entry name" value="Flag_FliM"/>
</dbReference>
<dbReference type="InterPro" id="IPR028976">
    <property type="entry name" value="CheC-like_sf"/>
</dbReference>
<dbReference type="PANTHER" id="PTHR30034:SF6">
    <property type="entry name" value="YOP PROTEINS TRANSLOCATION PROTEIN Q"/>
    <property type="match status" value="1"/>
</dbReference>
<sequence>MVNRPATPESTPARKPAPARPASERRERTRGAVGADAGLLGQSKLHPFGDLHTLQHLSARLARNLRPVFEGYMRAETRCWAEPLEVVRFSDYRAERGDALTAWLPMGMDGRAMLCAVDGAFVVGLLDIFFGGTGTGPATATDLSPAAEALVTRLGAGIADQLELTWEPVARAAFSVGICETNAAHVSGIEADEVMVVTRFGVASETAKPVFVDLLYPVAALKPFTQVLTGKVVAKPAEVDAGWQMALTRAAMTVRMPVRSVLAEPVLPLRRLMDLKPGDVIPIAFNNDVPIVIGDTCVGTGTVGTSNGRAAIRISTLKGPIA</sequence>
<name>A0ABX2JL62_9SPHN</name>
<dbReference type="CDD" id="cd17908">
    <property type="entry name" value="FliM"/>
    <property type="match status" value="1"/>
</dbReference>
<keyword evidence="5" id="KW-1003">Cell membrane</keyword>
<evidence type="ECO:0000256" key="8">
    <source>
        <dbReference type="ARBA" id="ARBA00023136"/>
    </source>
</evidence>
<dbReference type="Pfam" id="PF02154">
    <property type="entry name" value="FliM"/>
    <property type="match status" value="1"/>
</dbReference>
<comment type="function">
    <text evidence="10">FliM is one of three proteins (FliG, FliN, FliM) that forms the rotor-mounted switch complex (C ring), located at the base of the basal body. This complex interacts with the CheY and CheZ chemotaxis proteins, in addition to contacting components of the motor that determine the direction of flagellar rotation.</text>
</comment>
<dbReference type="Gene3D" id="3.40.1550.10">
    <property type="entry name" value="CheC-like"/>
    <property type="match status" value="1"/>
</dbReference>
<gene>
    <name evidence="13" type="ORF">HRV97_08605</name>
</gene>
<evidence type="ECO:0000256" key="2">
    <source>
        <dbReference type="ARBA" id="ARBA00004202"/>
    </source>
</evidence>
<organism evidence="13 14">
    <name type="scientific">Sphingomonas hominis</name>
    <dbReference type="NCBI Taxonomy" id="2741495"/>
    <lineage>
        <taxon>Bacteria</taxon>
        <taxon>Pseudomonadati</taxon>
        <taxon>Pseudomonadota</taxon>
        <taxon>Alphaproteobacteria</taxon>
        <taxon>Sphingomonadales</taxon>
        <taxon>Sphingomonadaceae</taxon>
        <taxon>Sphingomonas</taxon>
    </lineage>
</organism>
<dbReference type="EMBL" id="JABULH010000003">
    <property type="protein sequence ID" value="NTS65219.1"/>
    <property type="molecule type" value="Genomic_DNA"/>
</dbReference>
<evidence type="ECO:0000256" key="9">
    <source>
        <dbReference type="ARBA" id="ARBA00023143"/>
    </source>
</evidence>
<evidence type="ECO:0000313" key="13">
    <source>
        <dbReference type="EMBL" id="NTS65219.1"/>
    </source>
</evidence>
<evidence type="ECO:0000256" key="6">
    <source>
        <dbReference type="ARBA" id="ARBA00022500"/>
    </source>
</evidence>
<comment type="subcellular location">
    <subcellularLocation>
        <location evidence="1">Bacterial flagellum basal body</location>
    </subcellularLocation>
    <subcellularLocation>
        <location evidence="2">Cell membrane</location>
        <topology evidence="2">Peripheral membrane protein</topology>
    </subcellularLocation>
</comment>
<keyword evidence="6" id="KW-0145">Chemotaxis</keyword>
<evidence type="ECO:0000256" key="4">
    <source>
        <dbReference type="ARBA" id="ARBA00021898"/>
    </source>
</evidence>
<evidence type="ECO:0000256" key="11">
    <source>
        <dbReference type="SAM" id="MobiDB-lite"/>
    </source>
</evidence>
<comment type="similarity">
    <text evidence="3">Belongs to the FliM family.</text>
</comment>
<dbReference type="RefSeq" id="WP_174193863.1">
    <property type="nucleotide sequence ID" value="NZ_JABULH010000003.1"/>
</dbReference>
<dbReference type="PANTHER" id="PTHR30034">
    <property type="entry name" value="FLAGELLAR MOTOR SWITCH PROTEIN FLIM"/>
    <property type="match status" value="1"/>
</dbReference>
<keyword evidence="7" id="KW-0283">Flagellar rotation</keyword>
<keyword evidence="13" id="KW-0282">Flagellum</keyword>
<proteinExistence type="inferred from homology"/>
<accession>A0ABX2JL62</accession>
<keyword evidence="9" id="KW-0975">Bacterial flagellum</keyword>
<evidence type="ECO:0000259" key="12">
    <source>
        <dbReference type="Pfam" id="PF01052"/>
    </source>
</evidence>
<keyword evidence="13" id="KW-0969">Cilium</keyword>
<dbReference type="Pfam" id="PF01052">
    <property type="entry name" value="FliMN_C"/>
    <property type="match status" value="1"/>
</dbReference>
<evidence type="ECO:0000313" key="14">
    <source>
        <dbReference type="Proteomes" id="UP000621447"/>
    </source>
</evidence>
<evidence type="ECO:0000256" key="3">
    <source>
        <dbReference type="ARBA" id="ARBA00011049"/>
    </source>
</evidence>
<evidence type="ECO:0000256" key="5">
    <source>
        <dbReference type="ARBA" id="ARBA00022475"/>
    </source>
</evidence>